<dbReference type="PATRIC" id="fig|926562.3.peg.242"/>
<accession>G8R7E7</accession>
<gene>
    <name evidence="1" type="ordered locus">Oweho_0236</name>
</gene>
<dbReference type="RefSeq" id="WP_014200619.1">
    <property type="nucleotide sequence ID" value="NC_016599.1"/>
</dbReference>
<dbReference type="Proteomes" id="UP000005631">
    <property type="component" value="Chromosome"/>
</dbReference>
<sequence length="124" mass="14512">MSEEQRTCLECNEPIKGRADKKFCSDGCRNAYNNREFRDVNNLIRNTNRVLSKNRKILVEMNPTGKTKTTRDILVGKGFNFDYFTSIYETKKGGRYYFCYDQGYIFLDAQSIALVKKLEDLNNH</sequence>
<evidence type="ECO:0000313" key="2">
    <source>
        <dbReference type="Proteomes" id="UP000005631"/>
    </source>
</evidence>
<reference evidence="1 2" key="1">
    <citation type="journal article" date="2012" name="Stand. Genomic Sci.">
        <title>Genome sequence of the orange-pigmented seawater bacterium Owenweeksia hongkongensis type strain (UST20020801(T)).</title>
        <authorList>
            <person name="Riedel T."/>
            <person name="Held B."/>
            <person name="Nolan M."/>
            <person name="Lucas S."/>
            <person name="Lapidus A."/>
            <person name="Tice H."/>
            <person name="Del Rio T.G."/>
            <person name="Cheng J.F."/>
            <person name="Han C."/>
            <person name="Tapia R."/>
            <person name="Goodwin L.A."/>
            <person name="Pitluck S."/>
            <person name="Liolios K."/>
            <person name="Mavromatis K."/>
            <person name="Pagani I."/>
            <person name="Ivanova N."/>
            <person name="Mikhailova N."/>
            <person name="Pati A."/>
            <person name="Chen A."/>
            <person name="Palaniappan K."/>
            <person name="Rohde M."/>
            <person name="Tindall B.J."/>
            <person name="Detter J.C."/>
            <person name="Goker M."/>
            <person name="Woyke T."/>
            <person name="Bristow J."/>
            <person name="Eisen J.A."/>
            <person name="Markowitz V."/>
            <person name="Hugenholtz P."/>
            <person name="Klenk H.P."/>
            <person name="Kyrpides N.C."/>
        </authorList>
    </citation>
    <scope>NUCLEOTIDE SEQUENCE</scope>
    <source>
        <strain evidence="2">DSM 17368 / JCM 12287 / NRRL B-23963</strain>
    </source>
</reference>
<keyword evidence="2" id="KW-1185">Reference proteome</keyword>
<dbReference type="STRING" id="926562.Oweho_0236"/>
<dbReference type="AlphaFoldDB" id="G8R7E7"/>
<proteinExistence type="predicted"/>
<organism evidence="1 2">
    <name type="scientific">Owenweeksia hongkongensis (strain DSM 17368 / CIP 108786 / JCM 12287 / NRRL B-23963 / UST20020801)</name>
    <dbReference type="NCBI Taxonomy" id="926562"/>
    <lineage>
        <taxon>Bacteria</taxon>
        <taxon>Pseudomonadati</taxon>
        <taxon>Bacteroidota</taxon>
        <taxon>Flavobacteriia</taxon>
        <taxon>Flavobacteriales</taxon>
        <taxon>Owenweeksiaceae</taxon>
        <taxon>Owenweeksia</taxon>
    </lineage>
</organism>
<protein>
    <recommendedName>
        <fullName evidence="3">DUF2116 family Zn-ribbon domain-containing protein</fullName>
    </recommendedName>
</protein>
<evidence type="ECO:0000313" key="1">
    <source>
        <dbReference type="EMBL" id="AEV31258.1"/>
    </source>
</evidence>
<name>G8R7E7_OWEHD</name>
<dbReference type="OrthoDB" id="5187906at2"/>
<dbReference type="KEGG" id="oho:Oweho_0236"/>
<evidence type="ECO:0008006" key="3">
    <source>
        <dbReference type="Google" id="ProtNLM"/>
    </source>
</evidence>
<dbReference type="EMBL" id="CP003156">
    <property type="protein sequence ID" value="AEV31258.1"/>
    <property type="molecule type" value="Genomic_DNA"/>
</dbReference>
<dbReference type="eggNOG" id="COG4068">
    <property type="taxonomic scope" value="Bacteria"/>
</dbReference>
<dbReference type="HOGENOM" id="CLU_148614_0_0_10"/>